<sequence length="216" mass="22810">MTNAIGRPSRVATRIAARTAAERRRPDYTAEVSALIDAARHIIETTGTAGKARVADIVAAAGLSNDAFYRHFPSKDALVAALIEDGAERVAAAIARRMAAEPSAEGRIRVWVEGTLAQTDASQAASTAAVLWNSSTLNSSIPTGDHAAKIPLARLLHEPFASLGSTTPELDAELVTHAVFGRVGGHLRAGTRVTPGEKERLLRFCLSTPLDGRQQA</sequence>
<dbReference type="InterPro" id="IPR050109">
    <property type="entry name" value="HTH-type_TetR-like_transc_reg"/>
</dbReference>
<evidence type="ECO:0000256" key="3">
    <source>
        <dbReference type="ARBA" id="ARBA00023163"/>
    </source>
</evidence>
<organism evidence="6 7">
    <name type="scientific">Parafrankia irregularis</name>
    <dbReference type="NCBI Taxonomy" id="795642"/>
    <lineage>
        <taxon>Bacteria</taxon>
        <taxon>Bacillati</taxon>
        <taxon>Actinomycetota</taxon>
        <taxon>Actinomycetes</taxon>
        <taxon>Frankiales</taxon>
        <taxon>Frankiaceae</taxon>
        <taxon>Parafrankia</taxon>
    </lineage>
</organism>
<keyword evidence="3" id="KW-0804">Transcription</keyword>
<evidence type="ECO:0000256" key="1">
    <source>
        <dbReference type="ARBA" id="ARBA00023015"/>
    </source>
</evidence>
<dbReference type="PANTHER" id="PTHR30055">
    <property type="entry name" value="HTH-TYPE TRANSCRIPTIONAL REGULATOR RUTR"/>
    <property type="match status" value="1"/>
</dbReference>
<feature type="DNA-binding region" description="H-T-H motif" evidence="4">
    <location>
        <begin position="53"/>
        <end position="72"/>
    </location>
</feature>
<keyword evidence="2 4" id="KW-0238">DNA-binding</keyword>
<gene>
    <name evidence="6" type="ORF">Ga0074812_13486</name>
</gene>
<dbReference type="Pfam" id="PF00440">
    <property type="entry name" value="TetR_N"/>
    <property type="match status" value="1"/>
</dbReference>
<protein>
    <submittedName>
        <fullName evidence="6">DNA-binding transcriptional regulator, AcrR family</fullName>
    </submittedName>
</protein>
<dbReference type="RefSeq" id="WP_076834464.1">
    <property type="nucleotide sequence ID" value="NZ_FAOZ01000034.1"/>
</dbReference>
<evidence type="ECO:0000313" key="7">
    <source>
        <dbReference type="Proteomes" id="UP000198802"/>
    </source>
</evidence>
<name>A0A0S4QWX0_9ACTN</name>
<dbReference type="InterPro" id="IPR009057">
    <property type="entry name" value="Homeodomain-like_sf"/>
</dbReference>
<dbReference type="PROSITE" id="PS50977">
    <property type="entry name" value="HTH_TETR_2"/>
    <property type="match status" value="1"/>
</dbReference>
<dbReference type="AlphaFoldDB" id="A0A0S4QWX0"/>
<keyword evidence="1" id="KW-0805">Transcription regulation</keyword>
<feature type="domain" description="HTH tetR-type" evidence="5">
    <location>
        <begin position="29"/>
        <end position="90"/>
    </location>
</feature>
<accession>A0A0S4QWX0</accession>
<proteinExistence type="predicted"/>
<dbReference type="Gene3D" id="1.10.357.10">
    <property type="entry name" value="Tetracycline Repressor, domain 2"/>
    <property type="match status" value="1"/>
</dbReference>
<evidence type="ECO:0000313" key="6">
    <source>
        <dbReference type="EMBL" id="CUU60055.1"/>
    </source>
</evidence>
<dbReference type="Proteomes" id="UP000198802">
    <property type="component" value="Unassembled WGS sequence"/>
</dbReference>
<reference evidence="7" key="1">
    <citation type="submission" date="2015-11" db="EMBL/GenBank/DDBJ databases">
        <authorList>
            <person name="Varghese N."/>
        </authorList>
    </citation>
    <scope>NUCLEOTIDE SEQUENCE [LARGE SCALE GENOMIC DNA]</scope>
    <source>
        <strain evidence="7">DSM 45899</strain>
    </source>
</reference>
<evidence type="ECO:0000256" key="2">
    <source>
        <dbReference type="ARBA" id="ARBA00023125"/>
    </source>
</evidence>
<dbReference type="SUPFAM" id="SSF46689">
    <property type="entry name" value="Homeodomain-like"/>
    <property type="match status" value="1"/>
</dbReference>
<evidence type="ECO:0000256" key="4">
    <source>
        <dbReference type="PROSITE-ProRule" id="PRU00335"/>
    </source>
</evidence>
<dbReference type="GO" id="GO:0003700">
    <property type="term" value="F:DNA-binding transcription factor activity"/>
    <property type="evidence" value="ECO:0007669"/>
    <property type="project" value="TreeGrafter"/>
</dbReference>
<dbReference type="EMBL" id="FAOZ01000034">
    <property type="protein sequence ID" value="CUU60055.1"/>
    <property type="molecule type" value="Genomic_DNA"/>
</dbReference>
<keyword evidence="7" id="KW-1185">Reference proteome</keyword>
<dbReference type="PANTHER" id="PTHR30055:SF234">
    <property type="entry name" value="HTH-TYPE TRANSCRIPTIONAL REGULATOR BETI"/>
    <property type="match status" value="1"/>
</dbReference>
<dbReference type="GO" id="GO:0000976">
    <property type="term" value="F:transcription cis-regulatory region binding"/>
    <property type="evidence" value="ECO:0007669"/>
    <property type="project" value="TreeGrafter"/>
</dbReference>
<dbReference type="InterPro" id="IPR001647">
    <property type="entry name" value="HTH_TetR"/>
</dbReference>
<evidence type="ECO:0000259" key="5">
    <source>
        <dbReference type="PROSITE" id="PS50977"/>
    </source>
</evidence>